<evidence type="ECO:0000256" key="2">
    <source>
        <dbReference type="ARBA" id="ARBA00022723"/>
    </source>
</evidence>
<accession>A0AB34KE79</accession>
<keyword evidence="5" id="KW-0238">DNA-binding</keyword>
<feature type="compositionally biased region" description="Polar residues" evidence="8">
    <location>
        <begin position="73"/>
        <end position="86"/>
    </location>
</feature>
<dbReference type="PANTHER" id="PTHR47782">
    <property type="entry name" value="ZN(II)2CYS6 TRANSCRIPTION FACTOR (EUROFUNG)-RELATED"/>
    <property type="match status" value="1"/>
</dbReference>
<evidence type="ECO:0000256" key="3">
    <source>
        <dbReference type="ARBA" id="ARBA00022833"/>
    </source>
</evidence>
<dbReference type="PROSITE" id="PS50048">
    <property type="entry name" value="ZN2_CY6_FUNGAL_2"/>
    <property type="match status" value="1"/>
</dbReference>
<dbReference type="GO" id="GO:0000981">
    <property type="term" value="F:DNA-binding transcription factor activity, RNA polymerase II-specific"/>
    <property type="evidence" value="ECO:0007669"/>
    <property type="project" value="InterPro"/>
</dbReference>
<evidence type="ECO:0000259" key="9">
    <source>
        <dbReference type="PROSITE" id="PS50048"/>
    </source>
</evidence>
<dbReference type="GO" id="GO:0043565">
    <property type="term" value="F:sequence-specific DNA binding"/>
    <property type="evidence" value="ECO:0007669"/>
    <property type="project" value="TreeGrafter"/>
</dbReference>
<keyword evidence="7" id="KW-0539">Nucleus</keyword>
<dbReference type="Proteomes" id="UP000803884">
    <property type="component" value="Unassembled WGS sequence"/>
</dbReference>
<evidence type="ECO:0000313" key="11">
    <source>
        <dbReference type="Proteomes" id="UP000803884"/>
    </source>
</evidence>
<dbReference type="CDD" id="cd00067">
    <property type="entry name" value="GAL4"/>
    <property type="match status" value="1"/>
</dbReference>
<evidence type="ECO:0000313" key="10">
    <source>
        <dbReference type="EMBL" id="KAL1582973.1"/>
    </source>
</evidence>
<feature type="domain" description="Zn(2)-C6 fungal-type" evidence="9">
    <location>
        <begin position="8"/>
        <end position="36"/>
    </location>
</feature>
<dbReference type="GO" id="GO:0005634">
    <property type="term" value="C:nucleus"/>
    <property type="evidence" value="ECO:0007669"/>
    <property type="project" value="UniProtKB-SubCell"/>
</dbReference>
<dbReference type="PANTHER" id="PTHR47782:SF14">
    <property type="entry name" value="ZN(II)2CYS6 TRANSCRIPTION FACTOR (EUROFUNG)"/>
    <property type="match status" value="1"/>
</dbReference>
<evidence type="ECO:0000256" key="6">
    <source>
        <dbReference type="ARBA" id="ARBA00023163"/>
    </source>
</evidence>
<dbReference type="SMART" id="SM00066">
    <property type="entry name" value="GAL4"/>
    <property type="match status" value="1"/>
</dbReference>
<dbReference type="CDD" id="cd12148">
    <property type="entry name" value="fungal_TF_MHR"/>
    <property type="match status" value="1"/>
</dbReference>
<dbReference type="InterPro" id="IPR052202">
    <property type="entry name" value="Yeast_MetPath_Reg"/>
</dbReference>
<keyword evidence="4" id="KW-0805">Transcription regulation</keyword>
<dbReference type="Pfam" id="PF04082">
    <property type="entry name" value="Fungal_trans"/>
    <property type="match status" value="1"/>
</dbReference>
<dbReference type="InterPro" id="IPR001138">
    <property type="entry name" value="Zn2Cys6_DnaBD"/>
</dbReference>
<feature type="region of interest" description="Disordered" evidence="8">
    <location>
        <begin position="69"/>
        <end position="104"/>
    </location>
</feature>
<keyword evidence="2" id="KW-0479">Metal-binding</keyword>
<dbReference type="GO" id="GO:0008270">
    <property type="term" value="F:zinc ion binding"/>
    <property type="evidence" value="ECO:0007669"/>
    <property type="project" value="InterPro"/>
</dbReference>
<dbReference type="SUPFAM" id="SSF57701">
    <property type="entry name" value="Zn2/Cys6 DNA-binding domain"/>
    <property type="match status" value="1"/>
</dbReference>
<keyword evidence="3" id="KW-0862">Zinc</keyword>
<dbReference type="GeneID" id="96009691"/>
<gene>
    <name evidence="10" type="ORF">WHR41_08249</name>
</gene>
<dbReference type="GO" id="GO:0006351">
    <property type="term" value="P:DNA-templated transcription"/>
    <property type="evidence" value="ECO:0007669"/>
    <property type="project" value="InterPro"/>
</dbReference>
<name>A0AB34KE79_9PEZI</name>
<comment type="subcellular location">
    <subcellularLocation>
        <location evidence="1">Nucleus</location>
    </subcellularLocation>
</comment>
<organism evidence="10 11">
    <name type="scientific">Cladosporium halotolerans</name>
    <dbReference type="NCBI Taxonomy" id="1052096"/>
    <lineage>
        <taxon>Eukaryota</taxon>
        <taxon>Fungi</taxon>
        <taxon>Dikarya</taxon>
        <taxon>Ascomycota</taxon>
        <taxon>Pezizomycotina</taxon>
        <taxon>Dothideomycetes</taxon>
        <taxon>Dothideomycetidae</taxon>
        <taxon>Cladosporiales</taxon>
        <taxon>Cladosporiaceae</taxon>
        <taxon>Cladosporium</taxon>
    </lineage>
</organism>
<keyword evidence="6" id="KW-0804">Transcription</keyword>
<evidence type="ECO:0000256" key="7">
    <source>
        <dbReference type="ARBA" id="ARBA00023242"/>
    </source>
</evidence>
<proteinExistence type="predicted"/>
<evidence type="ECO:0000256" key="1">
    <source>
        <dbReference type="ARBA" id="ARBA00004123"/>
    </source>
</evidence>
<dbReference type="Pfam" id="PF00172">
    <property type="entry name" value="Zn_clus"/>
    <property type="match status" value="1"/>
</dbReference>
<dbReference type="EMBL" id="JAAQHG020000041">
    <property type="protein sequence ID" value="KAL1582973.1"/>
    <property type="molecule type" value="Genomic_DNA"/>
</dbReference>
<reference evidence="10 11" key="1">
    <citation type="journal article" date="2020" name="Microbiol. Resour. Announc.">
        <title>Draft Genome Sequence of a Cladosporium Species Isolated from the Mesophotic Ascidian Didemnum maculosum.</title>
        <authorList>
            <person name="Gioti A."/>
            <person name="Siaperas R."/>
            <person name="Nikolaivits E."/>
            <person name="Le Goff G."/>
            <person name="Ouazzani J."/>
            <person name="Kotoulas G."/>
            <person name="Topakas E."/>
        </authorList>
    </citation>
    <scope>NUCLEOTIDE SEQUENCE [LARGE SCALE GENOMIC DNA]</scope>
    <source>
        <strain evidence="10 11">TM138-S3</strain>
    </source>
</reference>
<evidence type="ECO:0000256" key="8">
    <source>
        <dbReference type="SAM" id="MobiDB-lite"/>
    </source>
</evidence>
<dbReference type="RefSeq" id="XP_069226080.1">
    <property type="nucleotide sequence ID" value="XM_069376853.1"/>
</dbReference>
<dbReference type="AlphaFoldDB" id="A0AB34KE79"/>
<dbReference type="InterPro" id="IPR007219">
    <property type="entry name" value="XnlR_reg_dom"/>
</dbReference>
<dbReference type="Gene3D" id="4.10.240.10">
    <property type="entry name" value="Zn(2)-C6 fungal-type DNA-binding domain"/>
    <property type="match status" value="1"/>
</dbReference>
<evidence type="ECO:0000256" key="4">
    <source>
        <dbReference type="ARBA" id="ARBA00023015"/>
    </source>
</evidence>
<protein>
    <recommendedName>
        <fullName evidence="9">Zn(2)-C6 fungal-type domain-containing protein</fullName>
    </recommendedName>
</protein>
<dbReference type="SMART" id="SM00906">
    <property type="entry name" value="Fungal_trans"/>
    <property type="match status" value="1"/>
</dbReference>
<dbReference type="PROSITE" id="PS00463">
    <property type="entry name" value="ZN2_CY6_FUNGAL_1"/>
    <property type="match status" value="1"/>
</dbReference>
<dbReference type="InterPro" id="IPR036864">
    <property type="entry name" value="Zn2-C6_fun-type_DNA-bd_sf"/>
</dbReference>
<sequence length="621" mass="69422">MTALMPQACARCWRRKQRCDRELPECRKCREAGSTCLQRRMGVLLDPSQPEPVSYIEGLQERVRQLELRTAKTQESSDSTAESQARSSSQPSGLPGGGDGEQVLDLGQAAPLETTKHVMDYLPLSAMAEPRDRQQISRQQYSFETFLGAAVSVSGADVTRSNTSNTPLSRSIEDFHREVLPAGLRLSRLATETSVHYYLSVCDVMCPFLNREAFLADYDILMEKLERGSTQEVANGWPHDLFLIYISVATGILLSPEYRYKEGFAVKLAQEALRLLPLVLNTSDNASVVRALIALAVFSMYNPLGGSPWHLVGLALARSMSAGMHTSEVSDLSSTDSAARENSRLFWSLYTLDATLSSALNRPFCLQDREITAPMPLYSNKPPVDNCDTFLFHAVQYAHLLHEIRHKASMGTVFHLANFSHWKETTAERLHLPTERQMKDLVSQSIASSSCKLILQIVSCSAPFQRDRLTHLHATADVELESLVTTYKRVADTQSRVLTAFDGLDILSICIYVVERHDNKSWPWRLHTDPVVRSGLGLLSTISERFPGVKQWSEMLWLFIDLASNDGSNVEADVLRLTERYHDSGTSLPASRFDQMRAILVGRSENRATDDWARTGHGVLP</sequence>
<evidence type="ECO:0000256" key="5">
    <source>
        <dbReference type="ARBA" id="ARBA00023125"/>
    </source>
</evidence>
<keyword evidence="11" id="KW-1185">Reference proteome</keyword>
<dbReference type="GO" id="GO:0045944">
    <property type="term" value="P:positive regulation of transcription by RNA polymerase II"/>
    <property type="evidence" value="ECO:0007669"/>
    <property type="project" value="TreeGrafter"/>
</dbReference>
<comment type="caution">
    <text evidence="10">The sequence shown here is derived from an EMBL/GenBank/DDBJ whole genome shotgun (WGS) entry which is preliminary data.</text>
</comment>